<dbReference type="GO" id="GO:0008270">
    <property type="term" value="F:zinc ion binding"/>
    <property type="evidence" value="ECO:0007669"/>
    <property type="project" value="UniProtKB-KW"/>
</dbReference>
<dbReference type="InterPro" id="IPR007527">
    <property type="entry name" value="Znf_SWIM"/>
</dbReference>
<feature type="domain" description="SWIM-type" evidence="5">
    <location>
        <begin position="303"/>
        <end position="337"/>
    </location>
</feature>
<evidence type="ECO:0000313" key="6">
    <source>
        <dbReference type="EMBL" id="KAJ0189350.1"/>
    </source>
</evidence>
<dbReference type="PANTHER" id="PTHR31973:SF187">
    <property type="entry name" value="MUTATOR TRANSPOSASE MUDRA PROTEIN"/>
    <property type="match status" value="1"/>
</dbReference>
<keyword evidence="7" id="KW-1185">Reference proteome</keyword>
<keyword evidence="3" id="KW-0862">Zinc</keyword>
<dbReference type="PROSITE" id="PS50966">
    <property type="entry name" value="ZF_SWIM"/>
    <property type="match status" value="1"/>
</dbReference>
<evidence type="ECO:0000256" key="4">
    <source>
        <dbReference type="PROSITE-ProRule" id="PRU00325"/>
    </source>
</evidence>
<dbReference type="PANTHER" id="PTHR31973">
    <property type="entry name" value="POLYPROTEIN, PUTATIVE-RELATED"/>
    <property type="match status" value="1"/>
</dbReference>
<sequence>MSFSYNDHEESFTNLHVYLHNIQRTNPHSYTYIKTNVLDRFQLCFVAIRCVINTFLGCMLPVIFIGSVRIRGEYLNAVFVAVAMDGNNNTTPIAFGIGVANNVNSCTWFLMRLKDAIGEGREVAFITNMDDTTSSCIGQVFLDAYHGYSSKSVLIYFRLRVGQSTNLDYFFFCVCKAYTTQYFQQSFSKLSYDAHEVLANIGNMKWAWAYFPNIRWNVLNINIPEFLLVLSVTQCNVPIVTLIDAIVQYIQQTWMLSTIFTSYTEMVLQRRMQKSLRWKATKIPPEIPSSLPSDIFQVFDLKRRCVVDLNRHTCPCGKWHSLGIACGHAIGAARYTNNMGLTDMVQIYYRTDVFRITYRTRNVNIVPPPSKWEIP</sequence>
<dbReference type="SMART" id="SM00575">
    <property type="entry name" value="ZnF_PMZ"/>
    <property type="match status" value="1"/>
</dbReference>
<evidence type="ECO:0000313" key="7">
    <source>
        <dbReference type="Proteomes" id="UP000235145"/>
    </source>
</evidence>
<evidence type="ECO:0000256" key="2">
    <source>
        <dbReference type="ARBA" id="ARBA00022771"/>
    </source>
</evidence>
<dbReference type="EMBL" id="NBSK02000008">
    <property type="protein sequence ID" value="KAJ0189350.1"/>
    <property type="molecule type" value="Genomic_DNA"/>
</dbReference>
<name>A0A9R1UKY2_LACSA</name>
<evidence type="ECO:0000259" key="5">
    <source>
        <dbReference type="PROSITE" id="PS50966"/>
    </source>
</evidence>
<keyword evidence="2 4" id="KW-0863">Zinc-finger</keyword>
<keyword evidence="1" id="KW-0479">Metal-binding</keyword>
<dbReference type="InterPro" id="IPR006564">
    <property type="entry name" value="Znf_PMZ"/>
</dbReference>
<dbReference type="OrthoDB" id="1291968at2759"/>
<dbReference type="Proteomes" id="UP000235145">
    <property type="component" value="Unassembled WGS sequence"/>
</dbReference>
<gene>
    <name evidence="6" type="ORF">LSAT_V11C800391460</name>
</gene>
<evidence type="ECO:0000256" key="3">
    <source>
        <dbReference type="ARBA" id="ARBA00022833"/>
    </source>
</evidence>
<organism evidence="6 7">
    <name type="scientific">Lactuca sativa</name>
    <name type="common">Garden lettuce</name>
    <dbReference type="NCBI Taxonomy" id="4236"/>
    <lineage>
        <taxon>Eukaryota</taxon>
        <taxon>Viridiplantae</taxon>
        <taxon>Streptophyta</taxon>
        <taxon>Embryophyta</taxon>
        <taxon>Tracheophyta</taxon>
        <taxon>Spermatophyta</taxon>
        <taxon>Magnoliopsida</taxon>
        <taxon>eudicotyledons</taxon>
        <taxon>Gunneridae</taxon>
        <taxon>Pentapetalae</taxon>
        <taxon>asterids</taxon>
        <taxon>campanulids</taxon>
        <taxon>Asterales</taxon>
        <taxon>Asteraceae</taxon>
        <taxon>Cichorioideae</taxon>
        <taxon>Cichorieae</taxon>
        <taxon>Lactucinae</taxon>
        <taxon>Lactuca</taxon>
    </lineage>
</organism>
<accession>A0A9R1UKY2</accession>
<evidence type="ECO:0000256" key="1">
    <source>
        <dbReference type="ARBA" id="ARBA00022723"/>
    </source>
</evidence>
<reference evidence="6 7" key="1">
    <citation type="journal article" date="2017" name="Nat. Commun.">
        <title>Genome assembly with in vitro proximity ligation data and whole-genome triplication in lettuce.</title>
        <authorList>
            <person name="Reyes-Chin-Wo S."/>
            <person name="Wang Z."/>
            <person name="Yang X."/>
            <person name="Kozik A."/>
            <person name="Arikit S."/>
            <person name="Song C."/>
            <person name="Xia L."/>
            <person name="Froenicke L."/>
            <person name="Lavelle D.O."/>
            <person name="Truco M.J."/>
            <person name="Xia R."/>
            <person name="Zhu S."/>
            <person name="Xu C."/>
            <person name="Xu H."/>
            <person name="Xu X."/>
            <person name="Cox K."/>
            <person name="Korf I."/>
            <person name="Meyers B.C."/>
            <person name="Michelmore R.W."/>
        </authorList>
    </citation>
    <scope>NUCLEOTIDE SEQUENCE [LARGE SCALE GENOMIC DNA]</scope>
    <source>
        <strain evidence="7">cv. Salinas</strain>
        <tissue evidence="6">Seedlings</tissue>
    </source>
</reference>
<proteinExistence type="predicted"/>
<protein>
    <recommendedName>
        <fullName evidence="5">SWIM-type domain-containing protein</fullName>
    </recommendedName>
</protein>
<comment type="caution">
    <text evidence="6">The sequence shown here is derived from an EMBL/GenBank/DDBJ whole genome shotgun (WGS) entry which is preliminary data.</text>
</comment>
<dbReference type="AlphaFoldDB" id="A0A9R1UKY2"/>